<name>A0A2V4DLU9_9GAMM</name>
<evidence type="ECO:0000313" key="2">
    <source>
        <dbReference type="Proteomes" id="UP000247673"/>
    </source>
</evidence>
<gene>
    <name evidence="1" type="ORF">DKK78_10230</name>
</gene>
<dbReference type="EMBL" id="QGLO01000007">
    <property type="protein sequence ID" value="PXY90277.1"/>
    <property type="molecule type" value="Genomic_DNA"/>
</dbReference>
<dbReference type="AlphaFoldDB" id="A0A2V4DLU9"/>
<dbReference type="RefSeq" id="WP_110448524.1">
    <property type="nucleotide sequence ID" value="NZ_CP132381.1"/>
</dbReference>
<protein>
    <submittedName>
        <fullName evidence="1">Uncharacterized protein</fullName>
    </submittedName>
</protein>
<organism evidence="1 2">
    <name type="scientific">Gilliamella apis</name>
    <dbReference type="NCBI Taxonomy" id="1970738"/>
    <lineage>
        <taxon>Bacteria</taxon>
        <taxon>Pseudomonadati</taxon>
        <taxon>Pseudomonadota</taxon>
        <taxon>Gammaproteobacteria</taxon>
        <taxon>Orbales</taxon>
        <taxon>Orbaceae</taxon>
        <taxon>Gilliamella</taxon>
    </lineage>
</organism>
<sequence length="176" mass="20068">MKIPSHLTQYAMDIIEDESNGVTSFSLQSSTKEQWFDIYYYGELENGDITGVEPSFANIKIVAKSTNSKEEILLFDETEHGYNAMFCDSHSDEEKANRLLEKFNVPSSKIKLTIGYSIDYDSEKELYEFDEQGNVILLDGRKIAWQQLLCDGIDWLSIILIDETGNEQVIVDAELS</sequence>
<keyword evidence="2" id="KW-1185">Reference proteome</keyword>
<comment type="caution">
    <text evidence="1">The sequence shown here is derived from an EMBL/GenBank/DDBJ whole genome shotgun (WGS) entry which is preliminary data.</text>
</comment>
<proteinExistence type="predicted"/>
<reference evidence="1 2" key="1">
    <citation type="submission" date="2018-05" db="EMBL/GenBank/DDBJ databases">
        <title>Reference genomes for bee gut microbiota database.</title>
        <authorList>
            <person name="Ellegaard K.M."/>
        </authorList>
    </citation>
    <scope>NUCLEOTIDE SEQUENCE [LARGE SCALE GENOMIC DNA]</scope>
    <source>
        <strain evidence="1 2">ESL0172</strain>
    </source>
</reference>
<evidence type="ECO:0000313" key="1">
    <source>
        <dbReference type="EMBL" id="PXY90277.1"/>
    </source>
</evidence>
<dbReference type="OrthoDB" id="7066494at2"/>
<dbReference type="Proteomes" id="UP000247673">
    <property type="component" value="Unassembled WGS sequence"/>
</dbReference>
<accession>A0A2V4DLU9</accession>